<proteinExistence type="predicted"/>
<evidence type="ECO:0000313" key="3">
    <source>
        <dbReference type="Proteomes" id="UP000004562"/>
    </source>
</evidence>
<keyword evidence="1" id="KW-1133">Transmembrane helix</keyword>
<protein>
    <submittedName>
        <fullName evidence="2">Uncharacterized protein</fullName>
    </submittedName>
</protein>
<feature type="transmembrane region" description="Helical" evidence="1">
    <location>
        <begin position="37"/>
        <end position="60"/>
    </location>
</feature>
<keyword evidence="1" id="KW-0472">Membrane</keyword>
<evidence type="ECO:0000256" key="1">
    <source>
        <dbReference type="SAM" id="Phobius"/>
    </source>
</evidence>
<keyword evidence="1" id="KW-0812">Transmembrane</keyword>
<gene>
    <name evidence="2" type="ORF">HMPREF9384_2149</name>
</gene>
<dbReference type="EMBL" id="AEXZ01000011">
    <property type="protein sequence ID" value="EGD38152.1"/>
    <property type="molecule type" value="Genomic_DNA"/>
</dbReference>
<comment type="caution">
    <text evidence="2">The sequence shown here is derived from an EMBL/GenBank/DDBJ whole genome shotgun (WGS) entry which is preliminary data.</text>
</comment>
<name>F0IWD7_STRSA</name>
<organism evidence="2 3">
    <name type="scientific">Streptococcus sanguinis SK160</name>
    <dbReference type="NCBI Taxonomy" id="888812"/>
    <lineage>
        <taxon>Bacteria</taxon>
        <taxon>Bacillati</taxon>
        <taxon>Bacillota</taxon>
        <taxon>Bacilli</taxon>
        <taxon>Lactobacillales</taxon>
        <taxon>Streptococcaceae</taxon>
        <taxon>Streptococcus</taxon>
    </lineage>
</organism>
<accession>F0IWD7</accession>
<evidence type="ECO:0000313" key="2">
    <source>
        <dbReference type="EMBL" id="EGD38152.1"/>
    </source>
</evidence>
<dbReference type="AlphaFoldDB" id="F0IWD7"/>
<dbReference type="Proteomes" id="UP000004562">
    <property type="component" value="Unassembled WGS sequence"/>
</dbReference>
<dbReference type="HOGENOM" id="CLU_2866050_0_0_9"/>
<reference evidence="2 3" key="1">
    <citation type="submission" date="2011-02" db="EMBL/GenBank/DDBJ databases">
        <authorList>
            <person name="Muzny D."/>
            <person name="Qin X."/>
            <person name="Deng J."/>
            <person name="Jiang H."/>
            <person name="Liu Y."/>
            <person name="Qu J."/>
            <person name="Song X.-Z."/>
            <person name="Zhang L."/>
            <person name="Thornton R."/>
            <person name="Coyle M."/>
            <person name="Francisco L."/>
            <person name="Jackson L."/>
            <person name="Javaid M."/>
            <person name="Korchina V."/>
            <person name="Kovar C."/>
            <person name="Mata R."/>
            <person name="Mathew T."/>
            <person name="Ngo R."/>
            <person name="Nguyen L."/>
            <person name="Nguyen N."/>
            <person name="Okwuonu G."/>
            <person name="Ongeri F."/>
            <person name="Pham C."/>
            <person name="Simmons D."/>
            <person name="Wilczek-Boney K."/>
            <person name="Hale W."/>
            <person name="Jakkamsetti A."/>
            <person name="Pham P."/>
            <person name="Ruth R."/>
            <person name="San Lucas F."/>
            <person name="Warren J."/>
            <person name="Zhang J."/>
            <person name="Zhao Z."/>
            <person name="Zhou C."/>
            <person name="Zhu D."/>
            <person name="Lee S."/>
            <person name="Bess C."/>
            <person name="Blankenburg K."/>
            <person name="Forbes L."/>
            <person name="Fu Q."/>
            <person name="Gubbala S."/>
            <person name="Hirani K."/>
            <person name="Jayaseelan J.C."/>
            <person name="Lara F."/>
            <person name="Munidasa M."/>
            <person name="Palculict T."/>
            <person name="Patil S."/>
            <person name="Pu L.-L."/>
            <person name="Saada N."/>
            <person name="Tang L."/>
            <person name="Weissenberger G."/>
            <person name="Zhu Y."/>
            <person name="Hemphill L."/>
            <person name="Shang Y."/>
            <person name="Youmans B."/>
            <person name="Ayvaz T."/>
            <person name="Ross M."/>
            <person name="Santibanez J."/>
            <person name="Aqrawi P."/>
            <person name="Gross S."/>
            <person name="Joshi V."/>
            <person name="Fowler G."/>
            <person name="Nazareth L."/>
            <person name="Reid J."/>
            <person name="Worley K."/>
            <person name="Petrosino J."/>
            <person name="Highlander S."/>
            <person name="Gibbs R."/>
        </authorList>
    </citation>
    <scope>NUCLEOTIDE SEQUENCE [LARGE SCALE GENOMIC DNA]</scope>
    <source>
        <strain evidence="2 3">SK160</strain>
    </source>
</reference>
<sequence>MLYPSISKNRLFKLQKYTEKINSNQNEKENRKSDKQIFKILFIADAALNICLFWILRIIIDRHT</sequence>